<organism evidence="1 2">
    <name type="scientific">Murimonas intestini</name>
    <dbReference type="NCBI Taxonomy" id="1337051"/>
    <lineage>
        <taxon>Bacteria</taxon>
        <taxon>Bacillati</taxon>
        <taxon>Bacillota</taxon>
        <taxon>Clostridia</taxon>
        <taxon>Lachnospirales</taxon>
        <taxon>Lachnospiraceae</taxon>
        <taxon>Murimonas</taxon>
    </lineage>
</organism>
<protein>
    <submittedName>
        <fullName evidence="1">Uncharacterized protein</fullName>
    </submittedName>
</protein>
<dbReference type="Proteomes" id="UP000245412">
    <property type="component" value="Unassembled WGS sequence"/>
</dbReference>
<proteinExistence type="predicted"/>
<accession>A0AB73SYM5</accession>
<sequence>MSLKKRLSLTLKKNICAIVLYFLFGALKQLAACDTRIAKEISSWPEGMVYCLKASKNGPFLCFEKSGDSLNRLKEYTPDCRNVRITFKSIDSAFLVLTGQLGLSGSYSAHGFILEGDVQKTMSLCRCADLAEGYLFPRVMTRRILKEVPEKEHCTLNIYGRILLGMFTLQYRQICAAPQQYLSRKA</sequence>
<reference evidence="1 2" key="1">
    <citation type="submission" date="2018-05" db="EMBL/GenBank/DDBJ databases">
        <authorList>
            <person name="Goeker M."/>
            <person name="Huntemann M."/>
            <person name="Clum A."/>
            <person name="Pillay M."/>
            <person name="Palaniappan K."/>
            <person name="Varghese N."/>
            <person name="Mikhailova N."/>
            <person name="Stamatis D."/>
            <person name="Reddy T."/>
            <person name="Daum C."/>
            <person name="Shapiro N."/>
            <person name="Ivanova N."/>
            <person name="Kyrpides N."/>
            <person name="Woyke T."/>
        </authorList>
    </citation>
    <scope>NUCLEOTIDE SEQUENCE [LARGE SCALE GENOMIC DNA]</scope>
    <source>
        <strain evidence="1 2">DSM 26524</strain>
    </source>
</reference>
<keyword evidence="2" id="KW-1185">Reference proteome</keyword>
<name>A0AB73SYM5_9FIRM</name>
<evidence type="ECO:0000313" key="1">
    <source>
        <dbReference type="EMBL" id="PWJ72493.1"/>
    </source>
</evidence>
<dbReference type="RefSeq" id="WP_109748481.1">
    <property type="nucleotide sequence ID" value="NZ_CABJAT010000011.1"/>
</dbReference>
<evidence type="ECO:0000313" key="2">
    <source>
        <dbReference type="Proteomes" id="UP000245412"/>
    </source>
</evidence>
<dbReference type="EMBL" id="QGGY01000018">
    <property type="protein sequence ID" value="PWJ72493.1"/>
    <property type="molecule type" value="Genomic_DNA"/>
</dbReference>
<gene>
    <name evidence="1" type="ORF">C7383_118104</name>
</gene>
<comment type="caution">
    <text evidence="1">The sequence shown here is derived from an EMBL/GenBank/DDBJ whole genome shotgun (WGS) entry which is preliminary data.</text>
</comment>
<dbReference type="AlphaFoldDB" id="A0AB73SYM5"/>